<evidence type="ECO:0000256" key="8">
    <source>
        <dbReference type="PIRNR" id="PIRNR005096"/>
    </source>
</evidence>
<evidence type="ECO:0000256" key="10">
    <source>
        <dbReference type="PIRSR" id="PIRSR005096-2"/>
    </source>
</evidence>
<dbReference type="InterPro" id="IPR018052">
    <property type="entry name" value="Ald1_epimerase_CS"/>
</dbReference>
<reference evidence="12" key="1">
    <citation type="submission" date="2022-02" db="EMBL/GenBank/DDBJ databases">
        <title>Vibrio sp. nov, a new bacterium isolated from seawater.</title>
        <authorList>
            <person name="Yuan Y."/>
        </authorList>
    </citation>
    <scope>NUCLEOTIDE SEQUENCE</scope>
    <source>
        <strain evidence="12">ZSDZ65</strain>
    </source>
</reference>
<dbReference type="PANTHER" id="PTHR10091:SF0">
    <property type="entry name" value="GALACTOSE MUTAROTASE"/>
    <property type="match status" value="1"/>
</dbReference>
<dbReference type="InterPro" id="IPR015443">
    <property type="entry name" value="Aldose_1-epimerase"/>
</dbReference>
<evidence type="ECO:0000313" key="13">
    <source>
        <dbReference type="Proteomes" id="UP001155587"/>
    </source>
</evidence>
<dbReference type="PROSITE" id="PS00545">
    <property type="entry name" value="ALDOSE_1_EPIMERASE"/>
    <property type="match status" value="1"/>
</dbReference>
<comment type="caution">
    <text evidence="12">The sequence shown here is derived from an EMBL/GenBank/DDBJ whole genome shotgun (WGS) entry which is preliminary data.</text>
</comment>
<evidence type="ECO:0000256" key="1">
    <source>
        <dbReference type="ARBA" id="ARBA00001614"/>
    </source>
</evidence>
<dbReference type="Proteomes" id="UP001155587">
    <property type="component" value="Unassembled WGS sequence"/>
</dbReference>
<evidence type="ECO:0000256" key="3">
    <source>
        <dbReference type="ARBA" id="ARBA00006206"/>
    </source>
</evidence>
<dbReference type="PANTHER" id="PTHR10091">
    <property type="entry name" value="ALDOSE-1-EPIMERASE"/>
    <property type="match status" value="1"/>
</dbReference>
<evidence type="ECO:0000256" key="11">
    <source>
        <dbReference type="PIRSR" id="PIRSR005096-3"/>
    </source>
</evidence>
<dbReference type="PIRSF" id="PIRSF005096">
    <property type="entry name" value="GALM"/>
    <property type="match status" value="1"/>
</dbReference>
<dbReference type="EMBL" id="JAKRRY010000003">
    <property type="protein sequence ID" value="MCW8345319.1"/>
    <property type="molecule type" value="Genomic_DNA"/>
</dbReference>
<dbReference type="NCBIfam" id="NF008277">
    <property type="entry name" value="PRK11055.1"/>
    <property type="match status" value="1"/>
</dbReference>
<feature type="binding site" evidence="11">
    <location>
        <begin position="185"/>
        <end position="187"/>
    </location>
    <ligand>
        <name>beta-D-galactose</name>
        <dbReference type="ChEBI" id="CHEBI:27667"/>
    </ligand>
</feature>
<protein>
    <recommendedName>
        <fullName evidence="5 8">Aldose 1-epimerase</fullName>
        <ecNumber evidence="4 8">5.1.3.3</ecNumber>
    </recommendedName>
</protein>
<dbReference type="SUPFAM" id="SSF74650">
    <property type="entry name" value="Galactose mutarotase-like"/>
    <property type="match status" value="1"/>
</dbReference>
<evidence type="ECO:0000313" key="12">
    <source>
        <dbReference type="EMBL" id="MCW8345319.1"/>
    </source>
</evidence>
<feature type="binding site" evidence="10">
    <location>
        <position position="257"/>
    </location>
    <ligand>
        <name>beta-D-galactose</name>
        <dbReference type="ChEBI" id="CHEBI:27667"/>
    </ligand>
</feature>
<feature type="binding site" evidence="11">
    <location>
        <begin position="88"/>
        <end position="89"/>
    </location>
    <ligand>
        <name>beta-D-galactose</name>
        <dbReference type="ChEBI" id="CHEBI:27667"/>
    </ligand>
</feature>
<name>A0A9X3HVI9_9VIBR</name>
<dbReference type="CDD" id="cd09019">
    <property type="entry name" value="galactose_mutarotase_like"/>
    <property type="match status" value="1"/>
</dbReference>
<comment type="similarity">
    <text evidence="3 8">Belongs to the aldose epimerase family.</text>
</comment>
<dbReference type="GO" id="GO:0005737">
    <property type="term" value="C:cytoplasm"/>
    <property type="evidence" value="ECO:0007669"/>
    <property type="project" value="TreeGrafter"/>
</dbReference>
<dbReference type="GO" id="GO:0004034">
    <property type="term" value="F:aldose 1-epimerase activity"/>
    <property type="evidence" value="ECO:0007669"/>
    <property type="project" value="UniProtKB-EC"/>
</dbReference>
<keyword evidence="13" id="KW-1185">Reference proteome</keyword>
<evidence type="ECO:0000256" key="4">
    <source>
        <dbReference type="ARBA" id="ARBA00013185"/>
    </source>
</evidence>
<dbReference type="AlphaFoldDB" id="A0A9X3HVI9"/>
<dbReference type="EC" id="5.1.3.3" evidence="4 8"/>
<dbReference type="InterPro" id="IPR014718">
    <property type="entry name" value="GH-type_carb-bd"/>
</dbReference>
<dbReference type="InterPro" id="IPR013458">
    <property type="entry name" value="Ald_epimerase_bac"/>
</dbReference>
<organism evidence="12 13">
    <name type="scientific">Vibrio qingdaonensis</name>
    <dbReference type="NCBI Taxonomy" id="2829491"/>
    <lineage>
        <taxon>Bacteria</taxon>
        <taxon>Pseudomonadati</taxon>
        <taxon>Pseudomonadota</taxon>
        <taxon>Gammaproteobacteria</taxon>
        <taxon>Vibrionales</taxon>
        <taxon>Vibrionaceae</taxon>
        <taxon>Vibrio</taxon>
    </lineage>
</organism>
<evidence type="ECO:0000256" key="9">
    <source>
        <dbReference type="PIRSR" id="PIRSR005096-1"/>
    </source>
</evidence>
<feature type="active site" description="Proton donor" evidence="9">
    <location>
        <position position="185"/>
    </location>
</feature>
<dbReference type="Pfam" id="PF01263">
    <property type="entry name" value="Aldose_epim"/>
    <property type="match status" value="1"/>
</dbReference>
<sequence length="361" mass="39988">MTNMSERLSTIEHSMTQSAARDGVPAKVLHLRNASGMTASFMDVGATWLSCLLPLAEGPREVLLRSPNMTEHTKQGAYFGSVVGRYANRIDKGQFEIGGKWYQVTCNNGENALHGGAEGFDKRRWCIDSHTESTLVFSLLSEDGDQGFPGNARIQVEYHLSDDNALTIRYQASCDQTSPMNLTNHAYFNLAGESSSAKSTGHHLQIYADSYLPTRNDLIPLGEVKPVDATSFDFREQKQVGRDFLTDTDQQIAGGYDHSFVFDTELINGQAVVATLVSPERDVTMEVLTTKPAMQVYSGNFLNDAPGVSQAYANLHGIALETQYFPDGPNHPEWQGRNGMLELDEVYQHHTVYRFNFSSLA</sequence>
<evidence type="ECO:0000256" key="6">
    <source>
        <dbReference type="ARBA" id="ARBA00023235"/>
    </source>
</evidence>
<evidence type="ECO:0000256" key="7">
    <source>
        <dbReference type="ARBA" id="ARBA00023277"/>
    </source>
</evidence>
<dbReference type="NCBIfam" id="TIGR02636">
    <property type="entry name" value="galM_Leloir"/>
    <property type="match status" value="1"/>
</dbReference>
<dbReference type="InterPro" id="IPR011013">
    <property type="entry name" value="Gal_mutarotase_sf_dom"/>
</dbReference>
<dbReference type="GO" id="GO:0006006">
    <property type="term" value="P:glucose metabolic process"/>
    <property type="evidence" value="ECO:0007669"/>
    <property type="project" value="TreeGrafter"/>
</dbReference>
<keyword evidence="7 8" id="KW-0119">Carbohydrate metabolism</keyword>
<gene>
    <name evidence="12" type="primary">galM</name>
    <name evidence="12" type="ORF">MD535_04650</name>
</gene>
<evidence type="ECO:0000256" key="2">
    <source>
        <dbReference type="ARBA" id="ARBA00005028"/>
    </source>
</evidence>
<dbReference type="Gene3D" id="2.70.98.10">
    <property type="match status" value="1"/>
</dbReference>
<dbReference type="InterPro" id="IPR047215">
    <property type="entry name" value="Galactose_mutarotase-like"/>
</dbReference>
<feature type="active site" description="Proton acceptor" evidence="9">
    <location>
        <position position="321"/>
    </location>
</feature>
<comment type="pathway">
    <text evidence="2 8">Carbohydrate metabolism; hexose metabolism.</text>
</comment>
<dbReference type="GO" id="GO:0033499">
    <property type="term" value="P:galactose catabolic process via UDP-galactose, Leloir pathway"/>
    <property type="evidence" value="ECO:0007669"/>
    <property type="project" value="TreeGrafter"/>
</dbReference>
<accession>A0A9X3HVI9</accession>
<dbReference type="InterPro" id="IPR008183">
    <property type="entry name" value="Aldose_1/G6P_1-epimerase"/>
</dbReference>
<comment type="catalytic activity">
    <reaction evidence="1 8">
        <text>alpha-D-glucose = beta-D-glucose</text>
        <dbReference type="Rhea" id="RHEA:10264"/>
        <dbReference type="ChEBI" id="CHEBI:15903"/>
        <dbReference type="ChEBI" id="CHEBI:17925"/>
        <dbReference type="EC" id="5.1.3.3"/>
    </reaction>
</comment>
<evidence type="ECO:0000256" key="5">
    <source>
        <dbReference type="ARBA" id="ARBA00014165"/>
    </source>
</evidence>
<keyword evidence="6 8" id="KW-0413">Isomerase</keyword>
<dbReference type="GO" id="GO:0030246">
    <property type="term" value="F:carbohydrate binding"/>
    <property type="evidence" value="ECO:0007669"/>
    <property type="project" value="InterPro"/>
</dbReference>
<proteinExistence type="inferred from homology"/>